<dbReference type="InterPro" id="IPR011712">
    <property type="entry name" value="Sig_transdc_His_kin_sub3_dim/P"/>
</dbReference>
<keyword evidence="1" id="KW-0597">Phosphoprotein</keyword>
<dbReference type="PANTHER" id="PTHR43547:SF2">
    <property type="entry name" value="HYBRID SIGNAL TRANSDUCTION HISTIDINE KINASE C"/>
    <property type="match status" value="1"/>
</dbReference>
<dbReference type="SUPFAM" id="SSF63829">
    <property type="entry name" value="Calcium-dependent phosphotriesterase"/>
    <property type="match status" value="1"/>
</dbReference>
<dbReference type="GO" id="GO:0046983">
    <property type="term" value="F:protein dimerization activity"/>
    <property type="evidence" value="ECO:0007669"/>
    <property type="project" value="InterPro"/>
</dbReference>
<dbReference type="SUPFAM" id="SSF50998">
    <property type="entry name" value="Quinoprotein alcohol dehydrogenase-like"/>
    <property type="match status" value="1"/>
</dbReference>
<dbReference type="Pfam" id="PF07494">
    <property type="entry name" value="Reg_prop"/>
    <property type="match status" value="3"/>
</dbReference>
<keyword evidence="2" id="KW-1133">Transmembrane helix</keyword>
<organism evidence="4 5">
    <name type="scientific">Niastella populi</name>
    <dbReference type="NCBI Taxonomy" id="550983"/>
    <lineage>
        <taxon>Bacteria</taxon>
        <taxon>Pseudomonadati</taxon>
        <taxon>Bacteroidota</taxon>
        <taxon>Chitinophagia</taxon>
        <taxon>Chitinophagales</taxon>
        <taxon>Chitinophagaceae</taxon>
        <taxon>Niastella</taxon>
    </lineage>
</organism>
<dbReference type="PROSITE" id="PS50109">
    <property type="entry name" value="HIS_KIN"/>
    <property type="match status" value="1"/>
</dbReference>
<feature type="transmembrane region" description="Helical" evidence="2">
    <location>
        <begin position="788"/>
        <end position="806"/>
    </location>
</feature>
<name>A0A1V9FD50_9BACT</name>
<dbReference type="InterPro" id="IPR003594">
    <property type="entry name" value="HATPase_dom"/>
</dbReference>
<dbReference type="InterPro" id="IPR036890">
    <property type="entry name" value="HATPase_C_sf"/>
</dbReference>
<dbReference type="EMBL" id="LWBP01000203">
    <property type="protein sequence ID" value="OQP56197.1"/>
    <property type="molecule type" value="Genomic_DNA"/>
</dbReference>
<dbReference type="GO" id="GO:0000155">
    <property type="term" value="F:phosphorelay sensor kinase activity"/>
    <property type="evidence" value="ECO:0007669"/>
    <property type="project" value="InterPro"/>
</dbReference>
<gene>
    <name evidence="4" type="ORF">A4R26_26535</name>
</gene>
<keyword evidence="5" id="KW-1185">Reference proteome</keyword>
<sequence length="1016" mass="113776">MHLLVHGQAVPFSFRNLSINEGLSQSSVVDIATDDAGFLWLATQDGLNRYDGRELVIFKKNFDDITLTTGSRLGKIVNGLNNSLWLITSGGRLEKLDLYNETFTPFRSIGADSIQLPPVSCVYHDSSNVLLIAVENDRLYCYDLNTNKVNGALMHSVQGIFKDSDNLFWLLTKRGYATVRMKNGRFDVGAPENGDVHPSGGIETGLTDVSCSTIDEDKSHTLWLGTYGNGLYTKKKGEKKFVSFTGYNEQTKLPANLVIESVKAGAAGQVWVGTYGNGLYVIDQEKATITHYVVNKKDPFSLSYNDVLCIREDKQGGIWIGTDGGGVSHYDKRLNNFAMLTNSNVPDDISIEQVRAITTDRQGGVWIGTSSTGLTFANSRNNSFETRHFPPAPNAQGNYDRVVSLYTDTEGDVWVGTQGNGLLVIDGVTKKVKTRFYPDGDKRRFIPDHTIWCILPAPGNQVWAGTRNSGLCLIDKQNGLVKIYSNYRSGNRTLENNVRSLTLIDDSTLCIGFEKKGIQFLNMNTGNLFVKPNPAIDSLIAGGTIFKCTWYRYPMLWIGTLGRGMVGCNMNTGETYTIDDQKGLPNNTVYGILPDEKNYLWLSTNRGICRFVPPADLKTVNRSNFTVFLAQDGLQSNEFNTGAYHKAADGRLMFGGINGLTIFHPEQIVLSNLSARVVITQAMVNNQPLVSDTGMAYKKVLHLPFSQNAVSFNFSALDFVAPRRFNYYYQLAGYDTKWIDAGNRNYVAYTNLPPGRYVFKVKAALQLPDNSPVTELVIIINPPFWRTAWFLVLCVLALAGILYAIYRYRINQLLSLQKVRNRIATDLHDDIGTTLTNISILSELSKKKLLQKEEAGTFLDRIAEEVHNSSQALDDIVWSINTRNDTLEQTVARMRRYAAEVFDAANIVYSLQLEEQFEKYKLNMEQRRDCFLIFKEAINNIYKHANAKRVEIKVWIEKGHLYMNICDDGKGFDTTTITHRNGIRNINNRIEKWNGSITMSSVKGEGTVTKVSFPLT</sequence>
<dbReference type="PANTHER" id="PTHR43547">
    <property type="entry name" value="TWO-COMPONENT HISTIDINE KINASE"/>
    <property type="match status" value="1"/>
</dbReference>
<dbReference type="InterPro" id="IPR015943">
    <property type="entry name" value="WD40/YVTN_repeat-like_dom_sf"/>
</dbReference>
<proteinExistence type="predicted"/>
<dbReference type="Gene3D" id="2.60.40.10">
    <property type="entry name" value="Immunoglobulins"/>
    <property type="match status" value="1"/>
</dbReference>
<dbReference type="GO" id="GO:0016020">
    <property type="term" value="C:membrane"/>
    <property type="evidence" value="ECO:0007669"/>
    <property type="project" value="InterPro"/>
</dbReference>
<dbReference type="InterPro" id="IPR011123">
    <property type="entry name" value="Y_Y_Y"/>
</dbReference>
<dbReference type="STRING" id="550983.A4R26_26535"/>
<dbReference type="Gene3D" id="2.130.10.10">
    <property type="entry name" value="YVTN repeat-like/Quinoprotein amine dehydrogenase"/>
    <property type="match status" value="2"/>
</dbReference>
<dbReference type="AlphaFoldDB" id="A0A1V9FD50"/>
<comment type="caution">
    <text evidence="4">The sequence shown here is derived from an EMBL/GenBank/DDBJ whole genome shotgun (WGS) entry which is preliminary data.</text>
</comment>
<dbReference type="Gene3D" id="1.20.5.1930">
    <property type="match status" value="1"/>
</dbReference>
<dbReference type="InterPro" id="IPR005467">
    <property type="entry name" value="His_kinase_dom"/>
</dbReference>
<dbReference type="Pfam" id="PF07495">
    <property type="entry name" value="Y_Y_Y"/>
    <property type="match status" value="1"/>
</dbReference>
<feature type="domain" description="Histidine kinase" evidence="3">
    <location>
        <begin position="826"/>
        <end position="1016"/>
    </location>
</feature>
<dbReference type="Pfam" id="PF07730">
    <property type="entry name" value="HisKA_3"/>
    <property type="match status" value="1"/>
</dbReference>
<evidence type="ECO:0000313" key="4">
    <source>
        <dbReference type="EMBL" id="OQP56197.1"/>
    </source>
</evidence>
<dbReference type="InterPro" id="IPR011047">
    <property type="entry name" value="Quinoprotein_ADH-like_sf"/>
</dbReference>
<evidence type="ECO:0000256" key="2">
    <source>
        <dbReference type="SAM" id="Phobius"/>
    </source>
</evidence>
<evidence type="ECO:0000259" key="3">
    <source>
        <dbReference type="PROSITE" id="PS50109"/>
    </source>
</evidence>
<reference evidence="5" key="1">
    <citation type="submission" date="2016-04" db="EMBL/GenBank/DDBJ databases">
        <authorList>
            <person name="Chen L."/>
            <person name="Zhuang W."/>
            <person name="Wang G."/>
        </authorList>
    </citation>
    <scope>NUCLEOTIDE SEQUENCE [LARGE SCALE GENOMIC DNA]</scope>
    <source>
        <strain evidence="5">208</strain>
    </source>
</reference>
<dbReference type="SUPFAM" id="SSF55874">
    <property type="entry name" value="ATPase domain of HSP90 chaperone/DNA topoisomerase II/histidine kinase"/>
    <property type="match status" value="1"/>
</dbReference>
<dbReference type="Proteomes" id="UP000192276">
    <property type="component" value="Unassembled WGS sequence"/>
</dbReference>
<dbReference type="Pfam" id="PF02518">
    <property type="entry name" value="HATPase_c"/>
    <property type="match status" value="1"/>
</dbReference>
<evidence type="ECO:0000313" key="5">
    <source>
        <dbReference type="Proteomes" id="UP000192276"/>
    </source>
</evidence>
<dbReference type="Gene3D" id="3.30.565.10">
    <property type="entry name" value="Histidine kinase-like ATPase, C-terminal domain"/>
    <property type="match status" value="1"/>
</dbReference>
<protein>
    <recommendedName>
        <fullName evidence="3">Histidine kinase domain-containing protein</fullName>
    </recommendedName>
</protein>
<evidence type="ECO:0000256" key="1">
    <source>
        <dbReference type="ARBA" id="ARBA00022553"/>
    </source>
</evidence>
<dbReference type="CDD" id="cd16917">
    <property type="entry name" value="HATPase_UhpB-NarQ-NarX-like"/>
    <property type="match status" value="1"/>
</dbReference>
<keyword evidence="2" id="KW-0472">Membrane</keyword>
<dbReference type="InterPro" id="IPR011110">
    <property type="entry name" value="Reg_prop"/>
</dbReference>
<keyword evidence="2" id="KW-0812">Transmembrane</keyword>
<accession>A0A1V9FD50</accession>
<dbReference type="InterPro" id="IPR013783">
    <property type="entry name" value="Ig-like_fold"/>
</dbReference>